<accession>A0A0F4KN84</accession>
<proteinExistence type="predicted"/>
<dbReference type="STRING" id="1218508.JG29_16400"/>
<dbReference type="EMBL" id="JXBZ01000015">
    <property type="protein sequence ID" value="KJY48122.1"/>
    <property type="molecule type" value="Genomic_DNA"/>
</dbReference>
<evidence type="ECO:0000313" key="1">
    <source>
        <dbReference type="EMBL" id="KJY48122.1"/>
    </source>
</evidence>
<dbReference type="PATRIC" id="fig|1218508.4.peg.1687"/>
<evidence type="ECO:0000313" key="2">
    <source>
        <dbReference type="Proteomes" id="UP000033695"/>
    </source>
</evidence>
<comment type="caution">
    <text evidence="1">The sequence shown here is derived from an EMBL/GenBank/DDBJ whole genome shotgun (WGS) entry which is preliminary data.</text>
</comment>
<gene>
    <name evidence="1" type="ORF">JG29_16400</name>
</gene>
<name>A0A0F4KN84_9LACO</name>
<keyword evidence="2" id="KW-1185">Reference proteome</keyword>
<organism evidence="1 2">
    <name type="scientific">Bombilactobacillus mellis</name>
    <dbReference type="NCBI Taxonomy" id="1218508"/>
    <lineage>
        <taxon>Bacteria</taxon>
        <taxon>Bacillati</taxon>
        <taxon>Bacillota</taxon>
        <taxon>Bacilli</taxon>
        <taxon>Lactobacillales</taxon>
        <taxon>Lactobacillaceae</taxon>
        <taxon>Bombilactobacillus</taxon>
    </lineage>
</organism>
<protein>
    <submittedName>
        <fullName evidence="1">Uncharacterized protein</fullName>
    </submittedName>
</protein>
<dbReference type="HOGENOM" id="CLU_2233097_0_0_9"/>
<dbReference type="AlphaFoldDB" id="A0A0F4KN84"/>
<reference evidence="1 2" key="1">
    <citation type="submission" date="2014-12" db="EMBL/GenBank/DDBJ databases">
        <title>Comparative genomics of the lactic acid bacteria isolated from the honey bee gut.</title>
        <authorList>
            <person name="Ellegaard K.M."/>
            <person name="Tamarit D."/>
            <person name="Javelind E."/>
            <person name="Olofsson T."/>
            <person name="Andersson S.G."/>
            <person name="Vasquez A."/>
        </authorList>
    </citation>
    <scope>NUCLEOTIDE SEQUENCE [LARGE SCALE GENOMIC DNA]</scope>
    <source>
        <strain evidence="1 2">Hon2</strain>
    </source>
</reference>
<sequence length="105" mass="12337">MLYQINDSTYAGAYIKLECIQSILPNYSIKDMEKYNYNTNRPTLKNRPEPVSYTIVLYPDRDLFCLDAKDYQDLKKVLIKEGLLLPNQQKKTKRTTSIKPILEED</sequence>
<dbReference type="Proteomes" id="UP000033695">
    <property type="component" value="Unassembled WGS sequence"/>
</dbReference>